<dbReference type="SUPFAM" id="SSF55486">
    <property type="entry name" value="Metalloproteases ('zincins'), catalytic domain"/>
    <property type="match status" value="1"/>
</dbReference>
<protein>
    <submittedName>
        <fullName evidence="2">Zinc-dependent peptidase</fullName>
    </submittedName>
</protein>
<evidence type="ECO:0000313" key="2">
    <source>
        <dbReference type="EMBL" id="MCX2973710.1"/>
    </source>
</evidence>
<organism evidence="2 3">
    <name type="scientific">Candidatus Seongchinamella marina</name>
    <dbReference type="NCBI Taxonomy" id="2518990"/>
    <lineage>
        <taxon>Bacteria</taxon>
        <taxon>Pseudomonadati</taxon>
        <taxon>Pseudomonadota</taxon>
        <taxon>Gammaproteobacteria</taxon>
        <taxon>Cellvibrionales</taxon>
        <taxon>Halieaceae</taxon>
        <taxon>Seongchinamella</taxon>
    </lineage>
</organism>
<dbReference type="EMBL" id="SHNP01000003">
    <property type="protein sequence ID" value="MCX2973710.1"/>
    <property type="molecule type" value="Genomic_DNA"/>
</dbReference>
<keyword evidence="3" id="KW-1185">Reference proteome</keyword>
<accession>A0ABT3SUV1</accession>
<evidence type="ECO:0000256" key="1">
    <source>
        <dbReference type="SAM" id="Phobius"/>
    </source>
</evidence>
<dbReference type="InterPro" id="IPR042252">
    <property type="entry name" value="MtfA_N"/>
</dbReference>
<keyword evidence="1" id="KW-0812">Transmembrane</keyword>
<proteinExistence type="predicted"/>
<name>A0ABT3SUV1_9GAMM</name>
<dbReference type="CDD" id="cd20169">
    <property type="entry name" value="Peptidase_M90_mtfA"/>
    <property type="match status" value="1"/>
</dbReference>
<comment type="caution">
    <text evidence="2">The sequence shown here is derived from an EMBL/GenBank/DDBJ whole genome shotgun (WGS) entry which is preliminary data.</text>
</comment>
<keyword evidence="1" id="KW-0472">Membrane</keyword>
<evidence type="ECO:0000313" key="3">
    <source>
        <dbReference type="Proteomes" id="UP001143307"/>
    </source>
</evidence>
<gene>
    <name evidence="2" type="ORF">EYC87_08990</name>
</gene>
<dbReference type="PANTHER" id="PTHR30164">
    <property type="entry name" value="MTFA PEPTIDASE"/>
    <property type="match status" value="1"/>
</dbReference>
<dbReference type="Gene3D" id="3.40.390.10">
    <property type="entry name" value="Collagenase (Catalytic Domain)"/>
    <property type="match status" value="1"/>
</dbReference>
<reference evidence="2" key="1">
    <citation type="submission" date="2019-02" db="EMBL/GenBank/DDBJ databases">
        <authorList>
            <person name="Li S.-H."/>
        </authorList>
    </citation>
    <scope>NUCLEOTIDE SEQUENCE</scope>
    <source>
        <strain evidence="2">IMCC8485</strain>
    </source>
</reference>
<dbReference type="RefSeq" id="WP_279252582.1">
    <property type="nucleotide sequence ID" value="NZ_SHNP01000003.1"/>
</dbReference>
<dbReference type="PANTHER" id="PTHR30164:SF2">
    <property type="entry name" value="PROTEIN MTFA"/>
    <property type="match status" value="1"/>
</dbReference>
<dbReference type="InterPro" id="IPR024079">
    <property type="entry name" value="MetalloPept_cat_dom_sf"/>
</dbReference>
<dbReference type="Proteomes" id="UP001143307">
    <property type="component" value="Unassembled WGS sequence"/>
</dbReference>
<dbReference type="InterPro" id="IPR010384">
    <property type="entry name" value="MtfA_fam"/>
</dbReference>
<sequence length="275" mass="31304">MAVTIFLLIVAAGAILFIYQTFLRDKWIRQKPFPAQHEAILSCNLPVYPALGEDQQHRLKQLILLFLTRKQFYGCAGLEITDEIRITIAGQACLLLLNKGWQTYPKLLSVLVYPSAFRAERDQMQDNGTVAIARHDLLGESWSNGKVILSWDDVEKGVSDFGDGHNVVLHEFAHQLDGLSGSTNGAPPLRSNSYQSWARVFTENFEDLRHRSQRGLATVIDQYGATNPAEFFAVATEAFFEQPRQLQKARPELFAELQAYYRLDPREWQRSTEND</sequence>
<feature type="transmembrane region" description="Helical" evidence="1">
    <location>
        <begin position="6"/>
        <end position="23"/>
    </location>
</feature>
<dbReference type="Pfam" id="PF06167">
    <property type="entry name" value="Peptidase_M90"/>
    <property type="match status" value="1"/>
</dbReference>
<keyword evidence="1" id="KW-1133">Transmembrane helix</keyword>
<dbReference type="Gene3D" id="1.10.472.150">
    <property type="entry name" value="Glucose-regulated metallo-peptidase M90, N-terminal domain"/>
    <property type="match status" value="1"/>
</dbReference>